<comment type="caution">
    <text evidence="1">The sequence shown here is derived from an EMBL/GenBank/DDBJ whole genome shotgun (WGS) entry which is preliminary data.</text>
</comment>
<sequence>MKGIVIAVNRVRGMVAVQLEDGDHIVFDSLGGDFSKGDIVSHIKDEHGDQEVMNVSQGARETIYVEALNATIASALTLIR</sequence>
<dbReference type="RefSeq" id="WP_174405685.1">
    <property type="nucleotide sequence ID" value="NZ_BLVO01000013.1"/>
</dbReference>
<dbReference type="EMBL" id="BLVO01000013">
    <property type="protein sequence ID" value="GFM34056.1"/>
    <property type="molecule type" value="Genomic_DNA"/>
</dbReference>
<protein>
    <submittedName>
        <fullName evidence="1">Uncharacterized protein</fullName>
    </submittedName>
</protein>
<evidence type="ECO:0000313" key="1">
    <source>
        <dbReference type="EMBL" id="GFM34056.1"/>
    </source>
</evidence>
<organism evidence="1 2">
    <name type="scientific">Desulfovibrio subterraneus</name>
    <dbReference type="NCBI Taxonomy" id="2718620"/>
    <lineage>
        <taxon>Bacteria</taxon>
        <taxon>Pseudomonadati</taxon>
        <taxon>Thermodesulfobacteriota</taxon>
        <taxon>Desulfovibrionia</taxon>
        <taxon>Desulfovibrionales</taxon>
        <taxon>Desulfovibrionaceae</taxon>
        <taxon>Desulfovibrio</taxon>
    </lineage>
</organism>
<reference evidence="1 2" key="1">
    <citation type="submission" date="2020-05" db="EMBL/GenBank/DDBJ databases">
        <title>Draft genome sequence of Desulfovibrio sp. strain HN2T.</title>
        <authorList>
            <person name="Ueno A."/>
            <person name="Tamazawa S."/>
            <person name="Tamamura S."/>
            <person name="Murakami T."/>
            <person name="Kiyama T."/>
            <person name="Inomata H."/>
            <person name="Amano Y."/>
            <person name="Miyakawa K."/>
            <person name="Tamaki H."/>
            <person name="Naganuma T."/>
            <person name="Kaneko K."/>
        </authorList>
    </citation>
    <scope>NUCLEOTIDE SEQUENCE [LARGE SCALE GENOMIC DNA]</scope>
    <source>
        <strain evidence="1 2">HN2</strain>
    </source>
</reference>
<evidence type="ECO:0000313" key="2">
    <source>
        <dbReference type="Proteomes" id="UP000503840"/>
    </source>
</evidence>
<accession>A0A7J0BK18</accession>
<name>A0A7J0BK18_9BACT</name>
<dbReference type="Proteomes" id="UP000503840">
    <property type="component" value="Unassembled WGS sequence"/>
</dbReference>
<keyword evidence="2" id="KW-1185">Reference proteome</keyword>
<proteinExistence type="predicted"/>
<gene>
    <name evidence="1" type="ORF">DSM101010T_24210</name>
</gene>
<dbReference type="AlphaFoldDB" id="A0A7J0BK18"/>